<evidence type="ECO:0000256" key="6">
    <source>
        <dbReference type="ARBA" id="ARBA00022840"/>
    </source>
</evidence>
<feature type="compositionally biased region" description="Basic and acidic residues" evidence="9">
    <location>
        <begin position="86"/>
        <end position="102"/>
    </location>
</feature>
<dbReference type="SUPFAM" id="SSF47473">
    <property type="entry name" value="EF-hand"/>
    <property type="match status" value="1"/>
</dbReference>
<keyword evidence="5 14" id="KW-0418">Kinase</keyword>
<evidence type="ECO:0000256" key="8">
    <source>
        <dbReference type="SAM" id="Coils"/>
    </source>
</evidence>
<dbReference type="GO" id="GO:0004674">
    <property type="term" value="F:protein serine/threonine kinase activity"/>
    <property type="evidence" value="ECO:0007669"/>
    <property type="project" value="UniProtKB-KW"/>
</dbReference>
<gene>
    <name evidence="12" type="ORF">C1SCF055_LOCUS27667</name>
</gene>
<dbReference type="EMBL" id="CAMXCT030002973">
    <property type="protein sequence ID" value="CAL4788952.1"/>
    <property type="molecule type" value="Genomic_DNA"/>
</dbReference>
<evidence type="ECO:0000313" key="12">
    <source>
        <dbReference type="EMBL" id="CAI4001640.1"/>
    </source>
</evidence>
<evidence type="ECO:0000256" key="4">
    <source>
        <dbReference type="ARBA" id="ARBA00022741"/>
    </source>
</evidence>
<evidence type="ECO:0000313" key="14">
    <source>
        <dbReference type="EMBL" id="CAL4788952.1"/>
    </source>
</evidence>
<feature type="region of interest" description="Disordered" evidence="9">
    <location>
        <begin position="83"/>
        <end position="102"/>
    </location>
</feature>
<evidence type="ECO:0000256" key="5">
    <source>
        <dbReference type="ARBA" id="ARBA00022777"/>
    </source>
</evidence>
<dbReference type="InterPro" id="IPR011009">
    <property type="entry name" value="Kinase-like_dom_sf"/>
</dbReference>
<dbReference type="Gene3D" id="1.10.510.10">
    <property type="entry name" value="Transferase(Phosphotransferase) domain 1"/>
    <property type="match status" value="1"/>
</dbReference>
<protein>
    <submittedName>
        <fullName evidence="14">Calcium-dependent protein kinase 1 (PfCDPK1 ) (PfCPK)</fullName>
    </submittedName>
</protein>
<feature type="compositionally biased region" description="Basic and acidic residues" evidence="9">
    <location>
        <begin position="137"/>
        <end position="153"/>
    </location>
</feature>
<comment type="cofactor">
    <cofactor evidence="1">
        <name>Mg(2+)</name>
        <dbReference type="ChEBI" id="CHEBI:18420"/>
    </cofactor>
</comment>
<dbReference type="OrthoDB" id="615426at2759"/>
<evidence type="ECO:0000313" key="15">
    <source>
        <dbReference type="Proteomes" id="UP001152797"/>
    </source>
</evidence>
<dbReference type="PROSITE" id="PS50011">
    <property type="entry name" value="PROTEIN_KINASE_DOM"/>
    <property type="match status" value="1"/>
</dbReference>
<dbReference type="Proteomes" id="UP001152797">
    <property type="component" value="Unassembled WGS sequence"/>
</dbReference>
<evidence type="ECO:0000259" key="11">
    <source>
        <dbReference type="PROSITE" id="PS50222"/>
    </source>
</evidence>
<proteinExistence type="inferred from homology"/>
<dbReference type="InterPro" id="IPR000719">
    <property type="entry name" value="Prot_kinase_dom"/>
</dbReference>
<comment type="caution">
    <text evidence="12">The sequence shown here is derived from an EMBL/GenBank/DDBJ whole genome shotgun (WGS) entry which is preliminary data.</text>
</comment>
<evidence type="ECO:0000256" key="2">
    <source>
        <dbReference type="ARBA" id="ARBA00022527"/>
    </source>
</evidence>
<evidence type="ECO:0000256" key="9">
    <source>
        <dbReference type="SAM" id="MobiDB-lite"/>
    </source>
</evidence>
<comment type="similarity">
    <text evidence="7">Belongs to the protein kinase superfamily. Ser/Thr protein kinase family. CDPK subfamily.</text>
</comment>
<dbReference type="InterPro" id="IPR011992">
    <property type="entry name" value="EF-hand-dom_pair"/>
</dbReference>
<dbReference type="GO" id="GO:0005509">
    <property type="term" value="F:calcium ion binding"/>
    <property type="evidence" value="ECO:0007669"/>
    <property type="project" value="InterPro"/>
</dbReference>
<evidence type="ECO:0000256" key="1">
    <source>
        <dbReference type="ARBA" id="ARBA00001946"/>
    </source>
</evidence>
<dbReference type="SUPFAM" id="SSF56112">
    <property type="entry name" value="Protein kinase-like (PK-like)"/>
    <property type="match status" value="1"/>
</dbReference>
<evidence type="ECO:0000256" key="3">
    <source>
        <dbReference type="ARBA" id="ARBA00022679"/>
    </source>
</evidence>
<evidence type="ECO:0000313" key="13">
    <source>
        <dbReference type="EMBL" id="CAL1155015.1"/>
    </source>
</evidence>
<evidence type="ECO:0000259" key="10">
    <source>
        <dbReference type="PROSITE" id="PS50011"/>
    </source>
</evidence>
<keyword evidence="15" id="KW-1185">Reference proteome</keyword>
<dbReference type="PROSITE" id="PS50222">
    <property type="entry name" value="EF_HAND_2"/>
    <property type="match status" value="1"/>
</dbReference>
<dbReference type="Pfam" id="PF00069">
    <property type="entry name" value="Pkinase"/>
    <property type="match status" value="1"/>
</dbReference>
<feature type="coiled-coil region" evidence="8">
    <location>
        <begin position="573"/>
        <end position="603"/>
    </location>
</feature>
<dbReference type="SMART" id="SM00220">
    <property type="entry name" value="S_TKc"/>
    <property type="match status" value="1"/>
</dbReference>
<sequence length="929" mass="105208">MKSTCDPHFDKHRFDNYTDWLDRETRKRNRAQGQHIGFGFPVPKAPQAPRHERPFYITEQSMVSGLMVRRKYDQTETSYATVATRSDPHHYPNHIDVKDADHYKAPSSRPRFLCSAMSCSCAESPSSETGSSESGSESEKSERSEKPKKLSAEERAKAAQTLDKHLGPLSYLFTNHAIHKFFRKFARAKTLDGRKAITPQQVAEMAPHLAEHLEVPPVLFKQVDVLCQRFDFDGSGVLDRKQCTMMFRNILRHKRKQLGPRRLPVDVPEMSLASSGYVVHRELGRGGQGVMYLCTLEEVPYCIKFFSKADGDEDCLEDLLTEYTLMKDFSHLNVAKTFEVFQDSEFFYLVNEPYFGGDLTKLGKRAHDQGLAMSEHWWRVIFQQCLDGLQYLHSQAVMHCDIKEENIMVAGADCEEPRLVLIDFGLAEGFLSTSSGCSGTAGYIPPETWETEHWYPKGDIFSMGIVFFQLMIGQVPNGEVLGILQTSGRSEQDKAAGLALKLPWQRFPSQMLQLAALIACMTHREMQHRPSAAAALKHEWFSCDSDEDFPAENRAALIGSSASQSLREQVTYELASKNNLHNLRELKENLEELSRRIKKPNVAAKDSVVEVLIDYGVRKGCAREYAAVCGADGFLDFSLWIDQALRLREQYTSQFLQDLFLELDYDEQGQLSRRQLESLLKCGAVECDSDEVEEILDAVEFDESGYIDVGTVRALMLRDGRIARRTQVFDTKLCDDCHRVVDEHLRAAVPDFVVEQRLRAERGETRTHPDKDILDILFSDNVKPQKATFKELNVDLSCIDLPVQEGGPVRARHQYVERKNFMPEPVPPPEEVEEEERRSGWNWCKEGRKLLDTSGDWTEEKAALHRSQSLPQALAGASLLPGANGVPASPFHGMATRRFGEDSGWDGRMRGSLLARRGWAGTAPDKDCK</sequence>
<keyword evidence="2" id="KW-0723">Serine/threonine-protein kinase</keyword>
<dbReference type="PROSITE" id="PS00108">
    <property type="entry name" value="PROTEIN_KINASE_ST"/>
    <property type="match status" value="1"/>
</dbReference>
<feature type="compositionally biased region" description="Low complexity" evidence="9">
    <location>
        <begin position="123"/>
        <end position="135"/>
    </location>
</feature>
<dbReference type="InterPro" id="IPR008271">
    <property type="entry name" value="Ser/Thr_kinase_AS"/>
</dbReference>
<reference evidence="13" key="2">
    <citation type="submission" date="2024-04" db="EMBL/GenBank/DDBJ databases">
        <authorList>
            <person name="Chen Y."/>
            <person name="Shah S."/>
            <person name="Dougan E. K."/>
            <person name="Thang M."/>
            <person name="Chan C."/>
        </authorList>
    </citation>
    <scope>NUCLEOTIDE SEQUENCE [LARGE SCALE GENOMIC DNA]</scope>
</reference>
<name>A0A9P1D1P8_9DINO</name>
<dbReference type="GO" id="GO:0005524">
    <property type="term" value="F:ATP binding"/>
    <property type="evidence" value="ECO:0007669"/>
    <property type="project" value="UniProtKB-KW"/>
</dbReference>
<dbReference type="EMBL" id="CAMXCT020002973">
    <property type="protein sequence ID" value="CAL1155015.1"/>
    <property type="molecule type" value="Genomic_DNA"/>
</dbReference>
<feature type="domain" description="EF-hand" evidence="11">
    <location>
        <begin position="218"/>
        <end position="253"/>
    </location>
</feature>
<dbReference type="EMBL" id="CAMXCT010002973">
    <property type="protein sequence ID" value="CAI4001640.1"/>
    <property type="molecule type" value="Genomic_DNA"/>
</dbReference>
<dbReference type="Gene3D" id="1.10.238.10">
    <property type="entry name" value="EF-hand"/>
    <property type="match status" value="2"/>
</dbReference>
<keyword evidence="8" id="KW-0175">Coiled coil</keyword>
<feature type="domain" description="Protein kinase" evidence="10">
    <location>
        <begin position="277"/>
        <end position="541"/>
    </location>
</feature>
<evidence type="ECO:0000256" key="7">
    <source>
        <dbReference type="ARBA" id="ARBA00024334"/>
    </source>
</evidence>
<feature type="region of interest" description="Disordered" evidence="9">
    <location>
        <begin position="123"/>
        <end position="153"/>
    </location>
</feature>
<dbReference type="InterPro" id="IPR002048">
    <property type="entry name" value="EF_hand_dom"/>
</dbReference>
<keyword evidence="4" id="KW-0547">Nucleotide-binding</keyword>
<dbReference type="Gene3D" id="3.30.200.20">
    <property type="entry name" value="Phosphorylase Kinase, domain 1"/>
    <property type="match status" value="1"/>
</dbReference>
<keyword evidence="3" id="KW-0808">Transferase</keyword>
<dbReference type="InterPro" id="IPR050205">
    <property type="entry name" value="CDPK_Ser/Thr_kinases"/>
</dbReference>
<dbReference type="PANTHER" id="PTHR24349">
    <property type="entry name" value="SERINE/THREONINE-PROTEIN KINASE"/>
    <property type="match status" value="1"/>
</dbReference>
<reference evidence="12" key="1">
    <citation type="submission" date="2022-10" db="EMBL/GenBank/DDBJ databases">
        <authorList>
            <person name="Chen Y."/>
            <person name="Dougan E. K."/>
            <person name="Chan C."/>
            <person name="Rhodes N."/>
            <person name="Thang M."/>
        </authorList>
    </citation>
    <scope>NUCLEOTIDE SEQUENCE</scope>
</reference>
<organism evidence="12">
    <name type="scientific">Cladocopium goreaui</name>
    <dbReference type="NCBI Taxonomy" id="2562237"/>
    <lineage>
        <taxon>Eukaryota</taxon>
        <taxon>Sar</taxon>
        <taxon>Alveolata</taxon>
        <taxon>Dinophyceae</taxon>
        <taxon>Suessiales</taxon>
        <taxon>Symbiodiniaceae</taxon>
        <taxon>Cladocopium</taxon>
    </lineage>
</organism>
<dbReference type="AlphaFoldDB" id="A0A9P1D1P8"/>
<accession>A0A9P1D1P8</accession>
<keyword evidence="6" id="KW-0067">ATP-binding</keyword>